<dbReference type="Pfam" id="PF00005">
    <property type="entry name" value="ABC_tran"/>
    <property type="match status" value="1"/>
</dbReference>
<dbReference type="InterPro" id="IPR027417">
    <property type="entry name" value="P-loop_NTPase"/>
</dbReference>
<dbReference type="InterPro" id="IPR003439">
    <property type="entry name" value="ABC_transporter-like_ATP-bd"/>
</dbReference>
<dbReference type="AlphaFoldDB" id="A0A948T3L7"/>
<dbReference type="GO" id="GO:0005524">
    <property type="term" value="F:ATP binding"/>
    <property type="evidence" value="ECO:0007669"/>
    <property type="project" value="UniProtKB-KW"/>
</dbReference>
<comment type="caution">
    <text evidence="6">The sequence shown here is derived from an EMBL/GenBank/DDBJ whole genome shotgun (WGS) entry which is preliminary data.</text>
</comment>
<evidence type="ECO:0000256" key="3">
    <source>
        <dbReference type="ARBA" id="ARBA00022840"/>
    </source>
</evidence>
<dbReference type="SUPFAM" id="SSF52540">
    <property type="entry name" value="P-loop containing nucleoside triphosphate hydrolases"/>
    <property type="match status" value="1"/>
</dbReference>
<accession>A0A948T3L7</accession>
<dbReference type="Proteomes" id="UP000713596">
    <property type="component" value="Unassembled WGS sequence"/>
</dbReference>
<evidence type="ECO:0000256" key="1">
    <source>
        <dbReference type="ARBA" id="ARBA00022448"/>
    </source>
</evidence>
<dbReference type="InterPro" id="IPR017871">
    <property type="entry name" value="ABC_transporter-like_CS"/>
</dbReference>
<keyword evidence="4" id="KW-1278">Translocase</keyword>
<reference evidence="6" key="2">
    <citation type="submission" date="2021-04" db="EMBL/GenBank/DDBJ databases">
        <authorList>
            <person name="Gilroy R."/>
        </authorList>
    </citation>
    <scope>NUCLEOTIDE SEQUENCE</scope>
    <source>
        <strain evidence="6">B5_2728</strain>
    </source>
</reference>
<dbReference type="EMBL" id="JAHLFP010000069">
    <property type="protein sequence ID" value="MBU3806750.1"/>
    <property type="molecule type" value="Genomic_DNA"/>
</dbReference>
<evidence type="ECO:0000313" key="7">
    <source>
        <dbReference type="Proteomes" id="UP000713596"/>
    </source>
</evidence>
<gene>
    <name evidence="6" type="ORF">H9882_07685</name>
</gene>
<keyword evidence="2" id="KW-0547">Nucleotide-binding</keyword>
<evidence type="ECO:0000259" key="5">
    <source>
        <dbReference type="PROSITE" id="PS50893"/>
    </source>
</evidence>
<dbReference type="CDD" id="cd03214">
    <property type="entry name" value="ABC_Iron-Siderophores_B12_Hemin"/>
    <property type="match status" value="1"/>
</dbReference>
<evidence type="ECO:0000313" key="6">
    <source>
        <dbReference type="EMBL" id="MBU3806750.1"/>
    </source>
</evidence>
<dbReference type="FunFam" id="3.40.50.300:FF:000134">
    <property type="entry name" value="Iron-enterobactin ABC transporter ATP-binding protein"/>
    <property type="match status" value="1"/>
</dbReference>
<sequence>MFSVHKLSCGYRPGHPIVKNASFQLEEGQMLCILGANGCGKSTLLKALCALLPHTGSIRLNDTDLSSLNQRELARNIALLGQQSSLSFDYTVEQTVRMGRYAHQGGGFFANSNPSEDNQLVEQALQHTGLSDLRHRPITQLSGGQLQRVFLARVFAQNPRIILLDEPTNHLDLQYQLELMEYLRSWLTQPGRYVVGVLHDINLALRYADSLLLMQDGNILCQSPRQQLDMKQLNNLYHLDVVEYMQELLRIWQKP</sequence>
<name>A0A948T3L7_9FIRM</name>
<feature type="domain" description="ABC transporter" evidence="5">
    <location>
        <begin position="2"/>
        <end position="241"/>
    </location>
</feature>
<dbReference type="GO" id="GO:0016887">
    <property type="term" value="F:ATP hydrolysis activity"/>
    <property type="evidence" value="ECO:0007669"/>
    <property type="project" value="InterPro"/>
</dbReference>
<dbReference type="PROSITE" id="PS50893">
    <property type="entry name" value="ABC_TRANSPORTER_2"/>
    <property type="match status" value="1"/>
</dbReference>
<proteinExistence type="predicted"/>
<evidence type="ECO:0000256" key="2">
    <source>
        <dbReference type="ARBA" id="ARBA00022741"/>
    </source>
</evidence>
<dbReference type="InterPro" id="IPR003593">
    <property type="entry name" value="AAA+_ATPase"/>
</dbReference>
<reference evidence="6" key="1">
    <citation type="journal article" date="2021" name="PeerJ">
        <title>Extensive microbial diversity within the chicken gut microbiome revealed by metagenomics and culture.</title>
        <authorList>
            <person name="Gilroy R."/>
            <person name="Ravi A."/>
            <person name="Getino M."/>
            <person name="Pursley I."/>
            <person name="Horton D.L."/>
            <person name="Alikhan N.F."/>
            <person name="Baker D."/>
            <person name="Gharbi K."/>
            <person name="Hall N."/>
            <person name="Watson M."/>
            <person name="Adriaenssens E.M."/>
            <person name="Foster-Nyarko E."/>
            <person name="Jarju S."/>
            <person name="Secka A."/>
            <person name="Antonio M."/>
            <person name="Oren A."/>
            <person name="Chaudhuri R.R."/>
            <person name="La Ragione R."/>
            <person name="Hildebrand F."/>
            <person name="Pallen M.J."/>
        </authorList>
    </citation>
    <scope>NUCLEOTIDE SEQUENCE</scope>
    <source>
        <strain evidence="6">B5_2728</strain>
    </source>
</reference>
<dbReference type="PROSITE" id="PS00211">
    <property type="entry name" value="ABC_TRANSPORTER_1"/>
    <property type="match status" value="1"/>
</dbReference>
<organism evidence="6 7">
    <name type="scientific">Candidatus Allofournierella pullistercoris</name>
    <dbReference type="NCBI Taxonomy" id="2838597"/>
    <lineage>
        <taxon>Bacteria</taxon>
        <taxon>Bacillati</taxon>
        <taxon>Bacillota</taxon>
        <taxon>Clostridia</taxon>
        <taxon>Eubacteriales</taxon>
        <taxon>Oscillospiraceae</taxon>
        <taxon>Allofournierella</taxon>
    </lineage>
</organism>
<evidence type="ECO:0000256" key="4">
    <source>
        <dbReference type="ARBA" id="ARBA00022967"/>
    </source>
</evidence>
<protein>
    <submittedName>
        <fullName evidence="6">ABC transporter ATP-binding protein</fullName>
    </submittedName>
</protein>
<keyword evidence="3 6" id="KW-0067">ATP-binding</keyword>
<dbReference type="PANTHER" id="PTHR42794:SF1">
    <property type="entry name" value="HEMIN IMPORT ATP-BINDING PROTEIN HMUV"/>
    <property type="match status" value="1"/>
</dbReference>
<dbReference type="SMART" id="SM00382">
    <property type="entry name" value="AAA"/>
    <property type="match status" value="1"/>
</dbReference>
<dbReference type="PANTHER" id="PTHR42794">
    <property type="entry name" value="HEMIN IMPORT ATP-BINDING PROTEIN HMUV"/>
    <property type="match status" value="1"/>
</dbReference>
<dbReference type="Gene3D" id="3.40.50.300">
    <property type="entry name" value="P-loop containing nucleotide triphosphate hydrolases"/>
    <property type="match status" value="1"/>
</dbReference>
<keyword evidence="1" id="KW-0813">Transport</keyword>